<reference evidence="1 2" key="1">
    <citation type="journal article" date="2023" name="Science">
        <title>Complex scaffold remodeling in plant triterpene biosynthesis.</title>
        <authorList>
            <person name="De La Pena R."/>
            <person name="Hodgson H."/>
            <person name="Liu J.C."/>
            <person name="Stephenson M.J."/>
            <person name="Martin A.C."/>
            <person name="Owen C."/>
            <person name="Harkess A."/>
            <person name="Leebens-Mack J."/>
            <person name="Jimenez L.E."/>
            <person name="Osbourn A."/>
            <person name="Sattely E.S."/>
        </authorList>
    </citation>
    <scope>NUCLEOTIDE SEQUENCE [LARGE SCALE GENOMIC DNA]</scope>
    <source>
        <strain evidence="2">cv. JPN11</strain>
        <tissue evidence="1">Leaf</tissue>
    </source>
</reference>
<accession>A0ACC1YFZ8</accession>
<protein>
    <submittedName>
        <fullName evidence="1">RING-type E3 ubiquitin transferase</fullName>
    </submittedName>
</protein>
<dbReference type="EMBL" id="CM051396">
    <property type="protein sequence ID" value="KAJ4722162.1"/>
    <property type="molecule type" value="Genomic_DNA"/>
</dbReference>
<keyword evidence="1" id="KW-0808">Transferase</keyword>
<dbReference type="Proteomes" id="UP001164539">
    <property type="component" value="Chromosome 3"/>
</dbReference>
<evidence type="ECO:0000313" key="1">
    <source>
        <dbReference type="EMBL" id="KAJ4722162.1"/>
    </source>
</evidence>
<sequence length="1409" mass="158824">MIKGHVKMNAASFVFFLLFPSPNRSNGQHFVCSSNASRSRGIWLEQSREIVHLYSPLSFSLICLSFSLLPYETNMSVNSLASISSSLSAFYHDHENPDLGLIQVLVNSINQYILEFITNVGNWNALKLRCISKLNIHKQEFFEFSEQSVLSNLYWGIDSIEAAIEAEWPEEKASRLSNSERMLQVPALLDEQEVTAGIPNSYLVSCSYFYLSVVKKLQQDELQVALHFLQALSGFPTLIGTEFAPKLCESLFPSFPMTKLQENVSESMRQMARRYKHWIMYYQVLQYKETPQLHCGYREISSPDIELEEQYYMHELSSGTESSRSIQHGQKSQTYSICAKVHPLDTREDITDGTTDEIKARREVPEIQDYYKAINHFDQVPGLPPQSARLRRNSSIKCLHDMLQESQSDRSISVYSRSTDFEEERESGAKKKIAKSLIHNERAISDDPQPETFDQKLQAYCSSSGRERAAITLLQAPQSRLQRESNEVNTSKNFSKRFLSSSGHFNLSILELREKISNNHYHAEESKIQRTTQPQKVRLSEHCNFTQMNYQGSSESKRHDLSGRKKFNEECLQGVKDSKSDLLEKIEKAISSLCFSGELRKCDKDYAVEVTTIYEMLNSKRGVKYDMLKDVILEQLLRAISTSKEEKVIKASVSMLTTIVSANESVVEDIKKKGLRLSDLASALKRNVHEAAILIYLIKPSPTEIKTLELLPTLVEVICTSKIQKGKLESLRLTPPAASLMIIEVLVTAFDYATNNMHLSALNSPQVLCGLLDVARNQNLEELISLATILVKCMQFDGQCRKYLLQFTAVAPLICLLQSNEKRAIMIALEFFHEILCIPRSSATGLLQRIHKEGSINVLHTLKLSLQYLQADYQLLGANLLFQLDALTMIYQENSSGKSVFKEKAVQIILKSVASEENSSMQLLSSFILSNIGGTFSWTGEPYTVAWVVKKAGLNSCLQNMIRNFDWLDQCLQDTGIDSWSSKIAKSIIEIGKSVFYALDAGLKSKIRGVSRNSLCAIAWLGFEIAKSSNSLRHSACEILLDGVQQFLHPGLELEERLLACLCIYNYASGKGMQKVVHSSEGVRESLRRLSNVSWMAEELHKVADYYLPNMSRISCVHTQILEAGHKCSGAVTALIYYKGLLYGGYSDGSIKVWDVKNQSAVLVWDVKEHRKAVTCFSLFEPGESLLSGSADKTIRVWQMVRRKLELTEVIATKESIQKVDTYGKMIFAITQGHRMKVIDSSRTLKDICRSKGAKCMSVMQGRIYVGCMDSSIQEFATTNNLEREIKAPVKSWRLQTKPINSIVVYKDWLYSASLIVEGSNIKDWRCQSKSQISIVPGKGSSIQAMGVVEDFIYLNCSSSASSLQIWLRETRQNVGRVSAGSKITSLLTANDIILCGTETGQIKGWIPF</sequence>
<gene>
    <name evidence="1" type="ORF">OWV82_005709</name>
</gene>
<proteinExistence type="predicted"/>
<keyword evidence="2" id="KW-1185">Reference proteome</keyword>
<organism evidence="1 2">
    <name type="scientific">Melia azedarach</name>
    <name type="common">Chinaberry tree</name>
    <dbReference type="NCBI Taxonomy" id="155640"/>
    <lineage>
        <taxon>Eukaryota</taxon>
        <taxon>Viridiplantae</taxon>
        <taxon>Streptophyta</taxon>
        <taxon>Embryophyta</taxon>
        <taxon>Tracheophyta</taxon>
        <taxon>Spermatophyta</taxon>
        <taxon>Magnoliopsida</taxon>
        <taxon>eudicotyledons</taxon>
        <taxon>Gunneridae</taxon>
        <taxon>Pentapetalae</taxon>
        <taxon>rosids</taxon>
        <taxon>malvids</taxon>
        <taxon>Sapindales</taxon>
        <taxon>Meliaceae</taxon>
        <taxon>Melia</taxon>
    </lineage>
</organism>
<name>A0ACC1YFZ8_MELAZ</name>
<evidence type="ECO:0000313" key="2">
    <source>
        <dbReference type="Proteomes" id="UP001164539"/>
    </source>
</evidence>
<comment type="caution">
    <text evidence="1">The sequence shown here is derived from an EMBL/GenBank/DDBJ whole genome shotgun (WGS) entry which is preliminary data.</text>
</comment>